<reference evidence="2" key="1">
    <citation type="submission" date="2021-02" db="EMBL/GenBank/DDBJ databases">
        <authorList>
            <person name="Bekaert M."/>
        </authorList>
    </citation>
    <scope>NUCLEOTIDE SEQUENCE</scope>
    <source>
        <strain evidence="2">IoA-00</strain>
    </source>
</reference>
<proteinExistence type="predicted"/>
<feature type="compositionally biased region" description="Basic residues" evidence="1">
    <location>
        <begin position="32"/>
        <end position="52"/>
    </location>
</feature>
<feature type="compositionally biased region" description="Basic and acidic residues" evidence="1">
    <location>
        <begin position="150"/>
        <end position="162"/>
    </location>
</feature>
<organism evidence="2 3">
    <name type="scientific">Lepeophtheirus salmonis</name>
    <name type="common">Salmon louse</name>
    <name type="synonym">Caligus salmonis</name>
    <dbReference type="NCBI Taxonomy" id="72036"/>
    <lineage>
        <taxon>Eukaryota</taxon>
        <taxon>Metazoa</taxon>
        <taxon>Ecdysozoa</taxon>
        <taxon>Arthropoda</taxon>
        <taxon>Crustacea</taxon>
        <taxon>Multicrustacea</taxon>
        <taxon>Hexanauplia</taxon>
        <taxon>Copepoda</taxon>
        <taxon>Siphonostomatoida</taxon>
        <taxon>Caligidae</taxon>
        <taxon>Lepeophtheirus</taxon>
    </lineage>
</organism>
<dbReference type="Proteomes" id="UP000675881">
    <property type="component" value="Chromosome 8"/>
</dbReference>
<feature type="region of interest" description="Disordered" evidence="1">
    <location>
        <begin position="122"/>
        <end position="177"/>
    </location>
</feature>
<dbReference type="AlphaFoldDB" id="A0A7R8HD55"/>
<feature type="region of interest" description="Disordered" evidence="1">
    <location>
        <begin position="1"/>
        <end position="101"/>
    </location>
</feature>
<accession>A0A7R8HD55</accession>
<evidence type="ECO:0000313" key="3">
    <source>
        <dbReference type="Proteomes" id="UP000675881"/>
    </source>
</evidence>
<feature type="region of interest" description="Disordered" evidence="1">
    <location>
        <begin position="816"/>
        <end position="835"/>
    </location>
</feature>
<sequence>MPGDLREKLNSSRGLHFKDLDLRSKWSEEHKEKKKKKKRSKSKEKKKKKSSRRGTVSTRPLVDLRRPIPASVHYTHSHKEKRRPSPSAHCSRKKLLRSSKSWSDKVNDFVASLNVNGSNLSRFSHPPPPLEPHFLRGADPSPPKSPSPPERLRKEESTREEVCTPQKESTLLPPGVEFEGTDYESNPLVRFIGRKLRLLKSFYPEVNGSRQKRWDLLQEAGYGQSELYKIAVTSPTQLEMQLKTVVFTGKVKLDGNPKAIQKVLRVIECIKDYFTSKGGEEEEIESQESDNDEEPINKCGVIGPLLKRLNQAAVKKEKELSSPVKPIHEPPCKEELNPWSRMSDALQSQNLASFQNIKNSIAKDLLRIHGRSVDAFNLAQEMVSCWVVAGFGLDSLRHYVIQTPAENILPRNQNQFVTHQRNLYNNLLQRLMRHKSEFSQRITQENLEHLVLKAPNNEHMNIIFNYLPPGLREAENSSFQPNVDPYVEEKSEKLETKSSNIPEKVKGNEEVLSTDPLNAVLNPPQDSLKPNQLPNRKYNLVTLHFEWVILKGIPQIYEISAYSSSDMSVLNLYIVTPSLMKSSATLENLGFVSNPDRHEFYYVQVGIGCVKALKIENAIHKLGSFLEEKRNCSDSENRNNGLSYGGDEVFYESEVKKGINVQNLISKSKSEALYMAIQYLLDNSYPNYSNFISSYCVPSFSPIVESMKNNIDKKEYMHLYLFEIYGIKHLFLRIASFHCSFKLAMTRRIFQSTTLRIKTLQSPQMFFLDSMNMSQRLKVMDQTMRCIHIIKDYYSQSTKKRKMTFNYRPFFPTKFNNGAPLPPSRGDGPELRNPL</sequence>
<name>A0A7R8HD55_LEPSM</name>
<feature type="compositionally biased region" description="Basic and acidic residues" evidence="1">
    <location>
        <begin position="1"/>
        <end position="31"/>
    </location>
</feature>
<keyword evidence="3" id="KW-1185">Reference proteome</keyword>
<dbReference type="EMBL" id="HG994587">
    <property type="protein sequence ID" value="CAF3016591.1"/>
    <property type="molecule type" value="Genomic_DNA"/>
</dbReference>
<feature type="compositionally biased region" description="Pro residues" evidence="1">
    <location>
        <begin position="140"/>
        <end position="149"/>
    </location>
</feature>
<dbReference type="OrthoDB" id="6376106at2759"/>
<evidence type="ECO:0000313" key="2">
    <source>
        <dbReference type="EMBL" id="CAF3016591.1"/>
    </source>
</evidence>
<protein>
    <submittedName>
        <fullName evidence="2">(salmon louse) hypothetical protein</fullName>
    </submittedName>
</protein>
<feature type="compositionally biased region" description="Basic residues" evidence="1">
    <location>
        <begin position="75"/>
        <end position="97"/>
    </location>
</feature>
<evidence type="ECO:0000256" key="1">
    <source>
        <dbReference type="SAM" id="MobiDB-lite"/>
    </source>
</evidence>
<gene>
    <name evidence="2" type="ORF">LSAA_14386</name>
</gene>